<dbReference type="CDD" id="cd03255">
    <property type="entry name" value="ABC_MJ0796_LolCDE_FtsE"/>
    <property type="match status" value="1"/>
</dbReference>
<dbReference type="Pfam" id="PF00005">
    <property type="entry name" value="ABC_tran"/>
    <property type="match status" value="1"/>
</dbReference>
<comment type="caution">
    <text evidence="5">The sequence shown here is derived from an EMBL/GenBank/DDBJ whole genome shotgun (WGS) entry which is preliminary data.</text>
</comment>
<proteinExistence type="predicted"/>
<gene>
    <name evidence="5" type="ORF">KKC1_28840</name>
</gene>
<dbReference type="Proteomes" id="UP000197032">
    <property type="component" value="Unassembled WGS sequence"/>
</dbReference>
<keyword evidence="1" id="KW-0813">Transport</keyword>
<keyword evidence="2" id="KW-0547">Nucleotide-binding</keyword>
<dbReference type="GO" id="GO:0098796">
    <property type="term" value="C:membrane protein complex"/>
    <property type="evidence" value="ECO:0007669"/>
    <property type="project" value="UniProtKB-ARBA"/>
</dbReference>
<dbReference type="SUPFAM" id="SSF52540">
    <property type="entry name" value="P-loop containing nucleoside triphosphate hydrolases"/>
    <property type="match status" value="1"/>
</dbReference>
<dbReference type="EMBL" id="BDGJ01000168">
    <property type="protein sequence ID" value="GAW93756.1"/>
    <property type="molecule type" value="Genomic_DNA"/>
</dbReference>
<dbReference type="GO" id="GO:0016887">
    <property type="term" value="F:ATP hydrolysis activity"/>
    <property type="evidence" value="ECO:0007669"/>
    <property type="project" value="InterPro"/>
</dbReference>
<dbReference type="FunFam" id="3.40.50.300:FF:000032">
    <property type="entry name" value="Export ABC transporter ATP-binding protein"/>
    <property type="match status" value="1"/>
</dbReference>
<dbReference type="AlphaFoldDB" id="A0A1Z5HW43"/>
<dbReference type="SMART" id="SM00382">
    <property type="entry name" value="AAA"/>
    <property type="match status" value="1"/>
</dbReference>
<dbReference type="Gene3D" id="3.40.50.300">
    <property type="entry name" value="P-loop containing nucleotide triphosphate hydrolases"/>
    <property type="match status" value="1"/>
</dbReference>
<dbReference type="PROSITE" id="PS50893">
    <property type="entry name" value="ABC_TRANSPORTER_2"/>
    <property type="match status" value="1"/>
</dbReference>
<feature type="domain" description="ABC transporter" evidence="4">
    <location>
        <begin position="5"/>
        <end position="243"/>
    </location>
</feature>
<keyword evidence="6" id="KW-1185">Reference proteome</keyword>
<reference evidence="6" key="1">
    <citation type="journal article" date="2017" name="Appl. Environ. Microbiol.">
        <title>Genomic analysis of Calderihabitans maritimus KKC1, a thermophilic hydrogenogenic carboxydotrophic bacterium isolated from marine sediment.</title>
        <authorList>
            <person name="Omae K."/>
            <person name="Yoneda Y."/>
            <person name="Fukuyama Y."/>
            <person name="Yoshida T."/>
            <person name="Sako Y."/>
        </authorList>
    </citation>
    <scope>NUCLEOTIDE SEQUENCE [LARGE SCALE GENOMIC DNA]</scope>
    <source>
        <strain evidence="6">KKC1</strain>
    </source>
</reference>
<evidence type="ECO:0000256" key="3">
    <source>
        <dbReference type="ARBA" id="ARBA00022840"/>
    </source>
</evidence>
<name>A0A1Z5HW43_9FIRM</name>
<dbReference type="GO" id="GO:0022857">
    <property type="term" value="F:transmembrane transporter activity"/>
    <property type="evidence" value="ECO:0007669"/>
    <property type="project" value="UniProtKB-ARBA"/>
</dbReference>
<evidence type="ECO:0000259" key="4">
    <source>
        <dbReference type="PROSITE" id="PS50893"/>
    </source>
</evidence>
<accession>A0A1Z5HW43</accession>
<evidence type="ECO:0000256" key="1">
    <source>
        <dbReference type="ARBA" id="ARBA00022448"/>
    </source>
</evidence>
<dbReference type="PANTHER" id="PTHR24220">
    <property type="entry name" value="IMPORT ATP-BINDING PROTEIN"/>
    <property type="match status" value="1"/>
</dbReference>
<dbReference type="InterPro" id="IPR003593">
    <property type="entry name" value="AAA+_ATPase"/>
</dbReference>
<evidence type="ECO:0000313" key="6">
    <source>
        <dbReference type="Proteomes" id="UP000197032"/>
    </source>
</evidence>
<dbReference type="InterPro" id="IPR017911">
    <property type="entry name" value="MacB-like_ATP-bd"/>
</dbReference>
<evidence type="ECO:0000313" key="5">
    <source>
        <dbReference type="EMBL" id="GAW93756.1"/>
    </source>
</evidence>
<dbReference type="PANTHER" id="PTHR24220:SF86">
    <property type="entry name" value="ABC TRANSPORTER ABCH.1"/>
    <property type="match status" value="1"/>
</dbReference>
<keyword evidence="3" id="KW-0067">ATP-binding</keyword>
<dbReference type="InterPro" id="IPR015854">
    <property type="entry name" value="ABC_transpr_LolD-like"/>
</dbReference>
<sequence length="244" mass="26608">MVSLIKVENVTKVYESGEGQVTALGGVSFEIEEGDFVALMGPSGSGKSTLLSILGALNPPTKGEVVIDGIPVYQLKPERRADFRSAYIGFVFQQFQLIPYLTAIENVMLPLAILRYSHQEQLEKAKSVLEKVGLGNKCSRLPNQLSGGEQERVAIARAIVNEPPIILADEPTGSLDSKTGEEIMRLFQSLNREGLTIIMVTHNVENLSYVKRALYMRDGLIDKIETNPGALREGSGESLAFAGR</sequence>
<protein>
    <submittedName>
        <fullName evidence="5">ABC transporter</fullName>
    </submittedName>
</protein>
<evidence type="ECO:0000256" key="2">
    <source>
        <dbReference type="ARBA" id="ARBA00022741"/>
    </source>
</evidence>
<dbReference type="InterPro" id="IPR003439">
    <property type="entry name" value="ABC_transporter-like_ATP-bd"/>
</dbReference>
<dbReference type="InterPro" id="IPR027417">
    <property type="entry name" value="P-loop_NTPase"/>
</dbReference>
<dbReference type="GO" id="GO:0005524">
    <property type="term" value="F:ATP binding"/>
    <property type="evidence" value="ECO:0007669"/>
    <property type="project" value="UniProtKB-KW"/>
</dbReference>
<dbReference type="GO" id="GO:0005886">
    <property type="term" value="C:plasma membrane"/>
    <property type="evidence" value="ECO:0007669"/>
    <property type="project" value="TreeGrafter"/>
</dbReference>
<organism evidence="5 6">
    <name type="scientific">Calderihabitans maritimus</name>
    <dbReference type="NCBI Taxonomy" id="1246530"/>
    <lineage>
        <taxon>Bacteria</taxon>
        <taxon>Bacillati</taxon>
        <taxon>Bacillota</taxon>
        <taxon>Clostridia</taxon>
        <taxon>Neomoorellales</taxon>
        <taxon>Calderihabitantaceae</taxon>
        <taxon>Calderihabitans</taxon>
    </lineage>
</organism>